<gene>
    <name evidence="2" type="primary">bglC_2</name>
    <name evidence="2" type="ORF">NCTC12961_05142</name>
</gene>
<dbReference type="SUPFAM" id="SSF51445">
    <property type="entry name" value="(Trans)glycosidases"/>
    <property type="match status" value="1"/>
</dbReference>
<keyword evidence="2" id="KW-0378">Hydrolase</keyword>
<evidence type="ECO:0000256" key="1">
    <source>
        <dbReference type="RuleBase" id="RU003690"/>
    </source>
</evidence>
<evidence type="ECO:0000313" key="3">
    <source>
        <dbReference type="Proteomes" id="UP000248897"/>
    </source>
</evidence>
<dbReference type="AlphaFoldDB" id="A0A2X4V2I5"/>
<dbReference type="GO" id="GO:0016052">
    <property type="term" value="P:carbohydrate catabolic process"/>
    <property type="evidence" value="ECO:0007669"/>
    <property type="project" value="TreeGrafter"/>
</dbReference>
<dbReference type="InterPro" id="IPR017853">
    <property type="entry name" value="GH"/>
</dbReference>
<comment type="similarity">
    <text evidence="1">Belongs to the glycosyl hydrolase 1 family.</text>
</comment>
<evidence type="ECO:0000313" key="2">
    <source>
        <dbReference type="EMBL" id="SQI45241.1"/>
    </source>
</evidence>
<dbReference type="Proteomes" id="UP000248897">
    <property type="component" value="Chromosome 1"/>
</dbReference>
<dbReference type="PANTHER" id="PTHR10353">
    <property type="entry name" value="GLYCOSYL HYDROLASE"/>
    <property type="match status" value="1"/>
</dbReference>
<dbReference type="PRINTS" id="PR00131">
    <property type="entry name" value="GLHYDRLASE1"/>
</dbReference>
<dbReference type="EMBL" id="LS483469">
    <property type="protein sequence ID" value="SQI45241.1"/>
    <property type="molecule type" value="Genomic_DNA"/>
</dbReference>
<keyword evidence="2" id="KW-0326">Glycosidase</keyword>
<reference evidence="2 3" key="1">
    <citation type="submission" date="2018-06" db="EMBL/GenBank/DDBJ databases">
        <authorList>
            <consortium name="Pathogen Informatics"/>
            <person name="Doyle S."/>
        </authorList>
    </citation>
    <scope>NUCLEOTIDE SEQUENCE [LARGE SCALE GENOMIC DNA]</scope>
    <source>
        <strain evidence="2 3">NCTC12961</strain>
    </source>
</reference>
<sequence length="82" mass="9671">MRDQPRIDYLRDHIQAIGAAIEQGADVRGYYPWSFIDLLSWLNGYQKQYGFVYVDHNDSLARKKKQSFGWYQRVIATNGEQL</sequence>
<dbReference type="Pfam" id="PF00232">
    <property type="entry name" value="Glyco_hydro_1"/>
    <property type="match status" value="1"/>
</dbReference>
<accession>A0A2X4V2I5</accession>
<dbReference type="InterPro" id="IPR001360">
    <property type="entry name" value="Glyco_hydro_1"/>
</dbReference>
<name>A0A2X4V2I5_SERPL</name>
<dbReference type="Gene3D" id="3.20.20.80">
    <property type="entry name" value="Glycosidases"/>
    <property type="match status" value="1"/>
</dbReference>
<dbReference type="GO" id="GO:0008706">
    <property type="term" value="F:6-phospho-beta-glucosidase activity"/>
    <property type="evidence" value="ECO:0007669"/>
    <property type="project" value="UniProtKB-EC"/>
</dbReference>
<dbReference type="GO" id="GO:0005829">
    <property type="term" value="C:cytosol"/>
    <property type="evidence" value="ECO:0007669"/>
    <property type="project" value="TreeGrafter"/>
</dbReference>
<dbReference type="PANTHER" id="PTHR10353:SF136">
    <property type="entry name" value="ARYL-PHOSPHO-BETA-D-GLUCOSIDASE BGLC"/>
    <property type="match status" value="1"/>
</dbReference>
<proteinExistence type="inferred from homology"/>
<dbReference type="EC" id="3.2.1.86" evidence="2"/>
<protein>
    <submittedName>
        <fullName evidence="2">Aryl-phospho-beta-D-glucosidase BglC</fullName>
        <ecNumber evidence="2">3.2.1.86</ecNumber>
    </submittedName>
</protein>
<organism evidence="2 3">
    <name type="scientific">Serratia plymuthica</name>
    <dbReference type="NCBI Taxonomy" id="82996"/>
    <lineage>
        <taxon>Bacteria</taxon>
        <taxon>Pseudomonadati</taxon>
        <taxon>Pseudomonadota</taxon>
        <taxon>Gammaproteobacteria</taxon>
        <taxon>Enterobacterales</taxon>
        <taxon>Yersiniaceae</taxon>
        <taxon>Serratia</taxon>
    </lineage>
</organism>